<evidence type="ECO:0000313" key="1">
    <source>
        <dbReference type="EMBL" id="EGG06878.1"/>
    </source>
</evidence>
<dbReference type="HOGENOM" id="CLU_1532930_0_0_1"/>
<evidence type="ECO:0000313" key="2">
    <source>
        <dbReference type="Proteomes" id="UP000001072"/>
    </source>
</evidence>
<dbReference type="RefSeq" id="XP_007409838.1">
    <property type="nucleotide sequence ID" value="XM_007409776.1"/>
</dbReference>
<proteinExistence type="predicted"/>
<accession>F4RLA9</accession>
<sequence>MSARVRGIPGLIRILECMNAFLRNLLARILRYSKVCIDGRLDIPVKKVPTAGGHVTNRGLPKSFEGIPKGLIDGKQGQKGFSPPGISAPTFQTDVDTDIVVVHLTRTTKVKDRSQRSFSFVKANSRKDHKGSFHCKNNSITNIQFPEPVKMVYDQVSATYVFPAHHLRPLPWAHP</sequence>
<dbReference type="Proteomes" id="UP000001072">
    <property type="component" value="Unassembled WGS sequence"/>
</dbReference>
<dbReference type="KEGG" id="mlr:MELLADRAFT_106413"/>
<dbReference type="InParanoid" id="F4RLA9"/>
<dbReference type="GeneID" id="18922882"/>
<organism evidence="2">
    <name type="scientific">Melampsora larici-populina (strain 98AG31 / pathotype 3-4-7)</name>
    <name type="common">Poplar leaf rust fungus</name>
    <dbReference type="NCBI Taxonomy" id="747676"/>
    <lineage>
        <taxon>Eukaryota</taxon>
        <taxon>Fungi</taxon>
        <taxon>Dikarya</taxon>
        <taxon>Basidiomycota</taxon>
        <taxon>Pucciniomycotina</taxon>
        <taxon>Pucciniomycetes</taxon>
        <taxon>Pucciniales</taxon>
        <taxon>Melampsoraceae</taxon>
        <taxon>Melampsora</taxon>
    </lineage>
</organism>
<dbReference type="AlphaFoldDB" id="F4RLA9"/>
<protein>
    <submittedName>
        <fullName evidence="1">Uncharacterized protein</fullName>
    </submittedName>
</protein>
<name>F4RLA9_MELLP</name>
<dbReference type="EMBL" id="GL883106">
    <property type="protein sequence ID" value="EGG06878.1"/>
    <property type="molecule type" value="Genomic_DNA"/>
</dbReference>
<keyword evidence="2" id="KW-1185">Reference proteome</keyword>
<dbReference type="VEuPathDB" id="FungiDB:MELLADRAFT_106413"/>
<reference evidence="2" key="1">
    <citation type="journal article" date="2011" name="Proc. Natl. Acad. Sci. U.S.A.">
        <title>Obligate biotrophy features unraveled by the genomic analysis of rust fungi.</title>
        <authorList>
            <person name="Duplessis S."/>
            <person name="Cuomo C.A."/>
            <person name="Lin Y.-C."/>
            <person name="Aerts A."/>
            <person name="Tisserant E."/>
            <person name="Veneault-Fourrey C."/>
            <person name="Joly D.L."/>
            <person name="Hacquard S."/>
            <person name="Amselem J."/>
            <person name="Cantarel B.L."/>
            <person name="Chiu R."/>
            <person name="Coutinho P.M."/>
            <person name="Feau N."/>
            <person name="Field M."/>
            <person name="Frey P."/>
            <person name="Gelhaye E."/>
            <person name="Goldberg J."/>
            <person name="Grabherr M.G."/>
            <person name="Kodira C.D."/>
            <person name="Kohler A."/>
            <person name="Kuees U."/>
            <person name="Lindquist E.A."/>
            <person name="Lucas S.M."/>
            <person name="Mago R."/>
            <person name="Mauceli E."/>
            <person name="Morin E."/>
            <person name="Murat C."/>
            <person name="Pangilinan J.L."/>
            <person name="Park R."/>
            <person name="Pearson M."/>
            <person name="Quesneville H."/>
            <person name="Rouhier N."/>
            <person name="Sakthikumar S."/>
            <person name="Salamov A.A."/>
            <person name="Schmutz J."/>
            <person name="Selles B."/>
            <person name="Shapiro H."/>
            <person name="Tanguay P."/>
            <person name="Tuskan G.A."/>
            <person name="Henrissat B."/>
            <person name="Van de Peer Y."/>
            <person name="Rouze P."/>
            <person name="Ellis J.G."/>
            <person name="Dodds P.N."/>
            <person name="Schein J.E."/>
            <person name="Zhong S."/>
            <person name="Hamelin R.C."/>
            <person name="Grigoriev I.V."/>
            <person name="Szabo L.J."/>
            <person name="Martin F."/>
        </authorList>
    </citation>
    <scope>NUCLEOTIDE SEQUENCE [LARGE SCALE GENOMIC DNA]</scope>
    <source>
        <strain evidence="2">98AG31 / pathotype 3-4-7</strain>
    </source>
</reference>
<gene>
    <name evidence="1" type="ORF">MELLADRAFT_106413</name>
</gene>